<evidence type="ECO:0000313" key="4">
    <source>
        <dbReference type="Proteomes" id="UP000294562"/>
    </source>
</evidence>
<dbReference type="EMBL" id="SMZO01000014">
    <property type="protein sequence ID" value="TDL89100.1"/>
    <property type="molecule type" value="Genomic_DNA"/>
</dbReference>
<reference evidence="3 4" key="1">
    <citation type="submission" date="2019-03" db="EMBL/GenBank/DDBJ databases">
        <title>Rhodobacteraceae bacterium SM1902, a new member of the family Rhodobacteraceae isolated from Yantai.</title>
        <authorList>
            <person name="Sun Y."/>
        </authorList>
    </citation>
    <scope>NUCLEOTIDE SEQUENCE [LARGE SCALE GENOMIC DNA]</scope>
    <source>
        <strain evidence="3 4">SM1902</strain>
    </source>
</reference>
<dbReference type="Gene3D" id="1.20.120.160">
    <property type="entry name" value="HPT domain"/>
    <property type="match status" value="1"/>
</dbReference>
<proteinExistence type="predicted"/>
<evidence type="ECO:0000256" key="1">
    <source>
        <dbReference type="ARBA" id="ARBA00023012"/>
    </source>
</evidence>
<name>A0A4R6AXT9_9RHOB</name>
<dbReference type="SUPFAM" id="SSF47226">
    <property type="entry name" value="Histidine-containing phosphotransfer domain, HPT domain"/>
    <property type="match status" value="1"/>
</dbReference>
<protein>
    <submittedName>
        <fullName evidence="3">Hpt domain-containing protein</fullName>
    </submittedName>
</protein>
<dbReference type="AlphaFoldDB" id="A0A4R6AXT9"/>
<evidence type="ECO:0000259" key="2">
    <source>
        <dbReference type="Pfam" id="PF01627"/>
    </source>
</evidence>
<accession>A0A4R6AXT9</accession>
<dbReference type="GO" id="GO:0000160">
    <property type="term" value="P:phosphorelay signal transduction system"/>
    <property type="evidence" value="ECO:0007669"/>
    <property type="project" value="UniProtKB-KW"/>
</dbReference>
<feature type="domain" description="HPt" evidence="2">
    <location>
        <begin position="20"/>
        <end position="81"/>
    </location>
</feature>
<dbReference type="Proteomes" id="UP000294562">
    <property type="component" value="Unassembled WGS sequence"/>
</dbReference>
<dbReference type="GO" id="GO:0004672">
    <property type="term" value="F:protein kinase activity"/>
    <property type="evidence" value="ECO:0007669"/>
    <property type="project" value="UniProtKB-ARBA"/>
</dbReference>
<keyword evidence="4" id="KW-1185">Reference proteome</keyword>
<dbReference type="Pfam" id="PF01627">
    <property type="entry name" value="Hpt"/>
    <property type="match status" value="1"/>
</dbReference>
<dbReference type="InterPro" id="IPR008207">
    <property type="entry name" value="Sig_transdc_His_kin_Hpt_dom"/>
</dbReference>
<sequence>MNWDRVHELRSEVGADAFEEVVALFLEETDGVAERLAAAPDPETLGSELHFMKGAALNLGFDDLATVCSNAESALRTGGAATVDVAHVLAAYARSKVEIQNGDTQRMAG</sequence>
<comment type="caution">
    <text evidence="3">The sequence shown here is derived from an EMBL/GenBank/DDBJ whole genome shotgun (WGS) entry which is preliminary data.</text>
</comment>
<gene>
    <name evidence="3" type="ORF">E2L05_08340</name>
</gene>
<dbReference type="InterPro" id="IPR036641">
    <property type="entry name" value="HPT_dom_sf"/>
</dbReference>
<dbReference type="RefSeq" id="WP_133342462.1">
    <property type="nucleotide sequence ID" value="NZ_SMZO01000014.1"/>
</dbReference>
<organism evidence="3 4">
    <name type="scientific">Meridianimarinicoccus aquatilis</name>
    <dbReference type="NCBI Taxonomy" id="2552766"/>
    <lineage>
        <taxon>Bacteria</taxon>
        <taxon>Pseudomonadati</taxon>
        <taxon>Pseudomonadota</taxon>
        <taxon>Alphaproteobacteria</taxon>
        <taxon>Rhodobacterales</taxon>
        <taxon>Paracoccaceae</taxon>
        <taxon>Meridianimarinicoccus</taxon>
    </lineage>
</organism>
<evidence type="ECO:0000313" key="3">
    <source>
        <dbReference type="EMBL" id="TDL89100.1"/>
    </source>
</evidence>
<dbReference type="OrthoDB" id="7867809at2"/>
<keyword evidence="1" id="KW-0902">Two-component regulatory system</keyword>